<comment type="catalytic activity">
    <reaction evidence="9 10">
        <text>uridine(1498) in 16S rRNA + S-adenosyl-L-methionine = N(3)-methyluridine(1498) in 16S rRNA + S-adenosyl-L-homocysteine + H(+)</text>
        <dbReference type="Rhea" id="RHEA:42920"/>
        <dbReference type="Rhea" id="RHEA-COMP:10283"/>
        <dbReference type="Rhea" id="RHEA-COMP:10284"/>
        <dbReference type="ChEBI" id="CHEBI:15378"/>
        <dbReference type="ChEBI" id="CHEBI:57856"/>
        <dbReference type="ChEBI" id="CHEBI:59789"/>
        <dbReference type="ChEBI" id="CHEBI:65315"/>
        <dbReference type="ChEBI" id="CHEBI:74502"/>
        <dbReference type="EC" id="2.1.1.193"/>
    </reaction>
</comment>
<reference evidence="13 14" key="1">
    <citation type="journal article" date="2011" name="J. Bacteriol.">
        <title>Complete genome sequence and updated annotation of Desulfovibrio alaskensis G20.</title>
        <authorList>
            <person name="Hauser L.J."/>
            <person name="Land M.L."/>
            <person name="Brown S.D."/>
            <person name="Larimer F."/>
            <person name="Keller K.L."/>
            <person name="Rapp-Giles B.J."/>
            <person name="Price M.N."/>
            <person name="Lin M."/>
            <person name="Bruce D.C."/>
            <person name="Detter J.C."/>
            <person name="Tapia R."/>
            <person name="Han C.S."/>
            <person name="Goodwin L.A."/>
            <person name="Cheng J.F."/>
            <person name="Pitluck S."/>
            <person name="Copeland A."/>
            <person name="Lucas S."/>
            <person name="Nolan M."/>
            <person name="Lapidus A.L."/>
            <person name="Palumbo A.V."/>
            <person name="Wall J.D."/>
        </authorList>
    </citation>
    <scope>NUCLEOTIDE SEQUENCE [LARGE SCALE GENOMIC DNA]</scope>
    <source>
        <strain evidence="14">ATCC BAA 1058 / DSM 17464 / G20</strain>
    </source>
</reference>
<dbReference type="PANTHER" id="PTHR30027:SF3">
    <property type="entry name" value="16S RRNA (URACIL(1498)-N(3))-METHYLTRANSFERASE"/>
    <property type="match status" value="1"/>
</dbReference>
<dbReference type="PIRSF" id="PIRSF015601">
    <property type="entry name" value="MTase_slr0722"/>
    <property type="match status" value="1"/>
</dbReference>
<dbReference type="SUPFAM" id="SSF88697">
    <property type="entry name" value="PUA domain-like"/>
    <property type="match status" value="1"/>
</dbReference>
<evidence type="ECO:0000256" key="2">
    <source>
        <dbReference type="ARBA" id="ARBA00005528"/>
    </source>
</evidence>
<evidence type="ECO:0000256" key="6">
    <source>
        <dbReference type="ARBA" id="ARBA00022679"/>
    </source>
</evidence>
<evidence type="ECO:0000256" key="4">
    <source>
        <dbReference type="ARBA" id="ARBA00022552"/>
    </source>
</evidence>
<dbReference type="Pfam" id="PF04452">
    <property type="entry name" value="Methyltrans_RNA"/>
    <property type="match status" value="1"/>
</dbReference>
<dbReference type="EMBL" id="CP000112">
    <property type="protein sequence ID" value="ABB38794.2"/>
    <property type="molecule type" value="Genomic_DNA"/>
</dbReference>
<keyword evidence="6 10" id="KW-0808">Transferase</keyword>
<dbReference type="AlphaFoldDB" id="Q30ZV2"/>
<evidence type="ECO:0000313" key="14">
    <source>
        <dbReference type="Proteomes" id="UP000002710"/>
    </source>
</evidence>
<accession>Q30ZV2</accession>
<dbReference type="GO" id="GO:0005737">
    <property type="term" value="C:cytoplasm"/>
    <property type="evidence" value="ECO:0007669"/>
    <property type="project" value="UniProtKB-SubCell"/>
</dbReference>
<keyword evidence="14" id="KW-1185">Reference proteome</keyword>
<sequence length="245" mass="27449">MPFFIELMRTFFLSPDEWDRQCTLRGSEAHHMIKVLRMRAGDTCRILDGKGREGLFIIRGMDKNSVQLELAETVMHPEPHSRAYIALGWGKSVRRSWIFEKAVELEAAGIWLWQAARSQSKMPDMTKESWHSQLVAGAKQCVNPWIPELKSVAAGVTGLVELAQGFDRKFILWEGEAREALLSGETLGTSGDTLFVIGPEGGFADDEVSLLKESGFAAASLGNRILRWETAALLCLGLHFWSKQR</sequence>
<dbReference type="KEGG" id="dde:Dde_1997"/>
<dbReference type="CDD" id="cd18084">
    <property type="entry name" value="RsmE-like"/>
    <property type="match status" value="1"/>
</dbReference>
<comment type="function">
    <text evidence="8 10">Specifically methylates the N3 position of the uracil ring of uridine 1498 (m3U1498) in 16S rRNA. Acts on the fully assembled 30S ribosomal subunit.</text>
</comment>
<dbReference type="Gene3D" id="3.40.1280.10">
    <property type="match status" value="1"/>
</dbReference>
<proteinExistence type="inferred from homology"/>
<comment type="subcellular location">
    <subcellularLocation>
        <location evidence="1 10">Cytoplasm</location>
    </subcellularLocation>
</comment>
<dbReference type="HOGENOM" id="CLU_067442_2_0_7"/>
<comment type="similarity">
    <text evidence="2 10">Belongs to the RNA methyltransferase RsmE family.</text>
</comment>
<dbReference type="GO" id="GO:0070475">
    <property type="term" value="P:rRNA base methylation"/>
    <property type="evidence" value="ECO:0007669"/>
    <property type="project" value="TreeGrafter"/>
</dbReference>
<dbReference type="PANTHER" id="PTHR30027">
    <property type="entry name" value="RIBOSOMAL RNA SMALL SUBUNIT METHYLTRANSFERASE E"/>
    <property type="match status" value="1"/>
</dbReference>
<organism evidence="13 14">
    <name type="scientific">Oleidesulfovibrio alaskensis (strain ATCC BAA-1058 / DSM 17464 / G20)</name>
    <name type="common">Desulfovibrio alaskensis</name>
    <dbReference type="NCBI Taxonomy" id="207559"/>
    <lineage>
        <taxon>Bacteria</taxon>
        <taxon>Pseudomonadati</taxon>
        <taxon>Thermodesulfobacteriota</taxon>
        <taxon>Desulfovibrionia</taxon>
        <taxon>Desulfovibrionales</taxon>
        <taxon>Desulfovibrionaceae</taxon>
        <taxon>Oleidesulfovibrio</taxon>
    </lineage>
</organism>
<evidence type="ECO:0000256" key="3">
    <source>
        <dbReference type="ARBA" id="ARBA00022490"/>
    </source>
</evidence>
<evidence type="ECO:0000256" key="5">
    <source>
        <dbReference type="ARBA" id="ARBA00022603"/>
    </source>
</evidence>
<dbReference type="NCBIfam" id="NF008703">
    <property type="entry name" value="PRK11713.6-2"/>
    <property type="match status" value="1"/>
</dbReference>
<feature type="domain" description="Ribosomal RNA small subunit methyltransferase E methyltransferase" evidence="11">
    <location>
        <begin position="81"/>
        <end position="238"/>
    </location>
</feature>
<dbReference type="Pfam" id="PF20260">
    <property type="entry name" value="PUA_4"/>
    <property type="match status" value="1"/>
</dbReference>
<dbReference type="InterPro" id="IPR029026">
    <property type="entry name" value="tRNA_m1G_MTases_N"/>
</dbReference>
<dbReference type="STRING" id="207559.Dde_1997"/>
<evidence type="ECO:0000256" key="9">
    <source>
        <dbReference type="ARBA" id="ARBA00047944"/>
    </source>
</evidence>
<dbReference type="InterPro" id="IPR029028">
    <property type="entry name" value="Alpha/beta_knot_MTases"/>
</dbReference>
<keyword evidence="4 10" id="KW-0698">rRNA processing</keyword>
<evidence type="ECO:0000256" key="10">
    <source>
        <dbReference type="PIRNR" id="PIRNR015601"/>
    </source>
</evidence>
<dbReference type="InterPro" id="IPR046887">
    <property type="entry name" value="RsmE_PUA-like"/>
</dbReference>
<keyword evidence="7 10" id="KW-0949">S-adenosyl-L-methionine</keyword>
<keyword evidence="3 10" id="KW-0963">Cytoplasm</keyword>
<dbReference type="GO" id="GO:0070042">
    <property type="term" value="F:rRNA (uridine-N3-)-methyltransferase activity"/>
    <property type="evidence" value="ECO:0007669"/>
    <property type="project" value="TreeGrafter"/>
</dbReference>
<dbReference type="eggNOG" id="COG1385">
    <property type="taxonomic scope" value="Bacteria"/>
</dbReference>
<dbReference type="InterPro" id="IPR006700">
    <property type="entry name" value="RsmE"/>
</dbReference>
<evidence type="ECO:0000313" key="13">
    <source>
        <dbReference type="EMBL" id="ABB38794.2"/>
    </source>
</evidence>
<dbReference type="InterPro" id="IPR015947">
    <property type="entry name" value="PUA-like_sf"/>
</dbReference>
<evidence type="ECO:0000259" key="11">
    <source>
        <dbReference type="Pfam" id="PF04452"/>
    </source>
</evidence>
<dbReference type="Proteomes" id="UP000002710">
    <property type="component" value="Chromosome"/>
</dbReference>
<dbReference type="EC" id="2.1.1.193" evidence="10"/>
<evidence type="ECO:0000256" key="1">
    <source>
        <dbReference type="ARBA" id="ARBA00004496"/>
    </source>
</evidence>
<evidence type="ECO:0000259" key="12">
    <source>
        <dbReference type="Pfam" id="PF20260"/>
    </source>
</evidence>
<gene>
    <name evidence="13" type="ordered locus">Dde_1997</name>
</gene>
<keyword evidence="5 10" id="KW-0489">Methyltransferase</keyword>
<name>Q30ZV2_OLEA2</name>
<evidence type="ECO:0000256" key="7">
    <source>
        <dbReference type="ARBA" id="ARBA00022691"/>
    </source>
</evidence>
<dbReference type="NCBIfam" id="TIGR00046">
    <property type="entry name" value="RsmE family RNA methyltransferase"/>
    <property type="match status" value="1"/>
</dbReference>
<dbReference type="InterPro" id="IPR046886">
    <property type="entry name" value="RsmE_MTase_dom"/>
</dbReference>
<dbReference type="SUPFAM" id="SSF75217">
    <property type="entry name" value="alpha/beta knot"/>
    <property type="match status" value="1"/>
</dbReference>
<feature type="domain" description="Ribosomal RNA small subunit methyltransferase E PUA-like" evidence="12">
    <location>
        <begin position="24"/>
        <end position="70"/>
    </location>
</feature>
<protein>
    <recommendedName>
        <fullName evidence="10">Ribosomal RNA small subunit methyltransferase E</fullName>
        <ecNumber evidence="10">2.1.1.193</ecNumber>
    </recommendedName>
</protein>
<evidence type="ECO:0000256" key="8">
    <source>
        <dbReference type="ARBA" id="ARBA00025699"/>
    </source>
</evidence>